<evidence type="ECO:0000256" key="5">
    <source>
        <dbReference type="ARBA" id="ARBA00022840"/>
    </source>
</evidence>
<dbReference type="PANTHER" id="PTHR42864:SF2">
    <property type="entry name" value="LIGHT-INDEPENDENT PROTOCHLOROPHYLLIDE REDUCTASE IRON-SULFUR ATP-BINDING PROTEIN"/>
    <property type="match status" value="1"/>
</dbReference>
<gene>
    <name evidence="6" type="ORF">F8A88_02490</name>
</gene>
<dbReference type="GO" id="GO:0005524">
    <property type="term" value="F:ATP binding"/>
    <property type="evidence" value="ECO:0007669"/>
    <property type="project" value="UniProtKB-KW"/>
</dbReference>
<protein>
    <submittedName>
        <fullName evidence="6">Nitrogen fixation protein NifH</fullName>
    </submittedName>
</protein>
<keyword evidence="7" id="KW-1185">Reference proteome</keyword>
<keyword evidence="3" id="KW-0479">Metal-binding</keyword>
<evidence type="ECO:0000256" key="2">
    <source>
        <dbReference type="ARBA" id="ARBA00005504"/>
    </source>
</evidence>
<name>A0A6N6N4R2_9BACT</name>
<comment type="cofactor">
    <cofactor evidence="1">
        <name>[4Fe-4S] cluster</name>
        <dbReference type="ChEBI" id="CHEBI:49883"/>
    </cofactor>
</comment>
<dbReference type="PROSITE" id="PS51026">
    <property type="entry name" value="NIFH_FRXC_3"/>
    <property type="match status" value="1"/>
</dbReference>
<dbReference type="AlphaFoldDB" id="A0A6N6N4R2"/>
<comment type="similarity">
    <text evidence="2">Belongs to the NifH/BchL/ChlL family.</text>
</comment>
<dbReference type="RefSeq" id="WP_151149484.1">
    <property type="nucleotide sequence ID" value="NZ_WAIE01000001.1"/>
</dbReference>
<evidence type="ECO:0000256" key="3">
    <source>
        <dbReference type="ARBA" id="ARBA00022723"/>
    </source>
</evidence>
<evidence type="ECO:0000256" key="4">
    <source>
        <dbReference type="ARBA" id="ARBA00022741"/>
    </source>
</evidence>
<proteinExistence type="inferred from homology"/>
<keyword evidence="4" id="KW-0547">Nucleotide-binding</keyword>
<dbReference type="InterPro" id="IPR027417">
    <property type="entry name" value="P-loop_NTPase"/>
</dbReference>
<dbReference type="Gene3D" id="3.40.50.300">
    <property type="entry name" value="P-loop containing nucleotide triphosphate hydrolases"/>
    <property type="match status" value="1"/>
</dbReference>
<dbReference type="OrthoDB" id="9780677at2"/>
<dbReference type="InterPro" id="IPR000392">
    <property type="entry name" value="NifH/frxC"/>
</dbReference>
<dbReference type="PIRSF" id="PIRSF000363">
    <property type="entry name" value="Nitrogenase_iron"/>
    <property type="match status" value="1"/>
</dbReference>
<sequence length="255" mass="27311">MIKVAIYGKGGIGKSTVTSSISAALGLEGHNVMQLGCDPKTDSTINLLGGTPPPPILQYLQENGKPDTLDAIVKRGFGNVACMEVGGPTPGVGCFGRGMLTAFDLLDEMGAYEAYRPDVVLYDIMADVVCGGIAVPMREGFADKVCIVTSGEKMALLAARNIITALRNFADRNYAELGGLILNCRDMDNEVERVEEFAHEMETSVIGVIPRDTAIHRFEEDGRTVVEGDRSLATSERFFDLARTIVDFGAGRNAA</sequence>
<dbReference type="GO" id="GO:0046872">
    <property type="term" value="F:metal ion binding"/>
    <property type="evidence" value="ECO:0007669"/>
    <property type="project" value="UniProtKB-KW"/>
</dbReference>
<dbReference type="EMBL" id="WAIE01000001">
    <property type="protein sequence ID" value="KAB1443152.1"/>
    <property type="molecule type" value="Genomic_DNA"/>
</dbReference>
<dbReference type="GO" id="GO:0016491">
    <property type="term" value="F:oxidoreductase activity"/>
    <property type="evidence" value="ECO:0007669"/>
    <property type="project" value="InterPro"/>
</dbReference>
<comment type="caution">
    <text evidence="6">The sequence shown here is derived from an EMBL/GenBank/DDBJ whole genome shotgun (WGS) entry which is preliminary data.</text>
</comment>
<reference evidence="6 7" key="1">
    <citation type="journal article" date="2017" name="Int. J. Syst. Evol. Microbiol.">
        <title>Desulfovibrio senegalensis sp. nov., a mesophilic sulfate reducer isolated from marine sediment.</title>
        <authorList>
            <person name="Thioye A."/>
            <person name="Gam Z.B.A."/>
            <person name="Mbengue M."/>
            <person name="Cayol J.L."/>
            <person name="Joseph-Bartoli M."/>
            <person name="Toure-Kane C."/>
            <person name="Labat M."/>
        </authorList>
    </citation>
    <scope>NUCLEOTIDE SEQUENCE [LARGE SCALE GENOMIC DNA]</scope>
    <source>
        <strain evidence="6 7">DSM 101509</strain>
    </source>
</reference>
<dbReference type="PRINTS" id="PR00091">
    <property type="entry name" value="NITROGNASEII"/>
</dbReference>
<evidence type="ECO:0000313" key="6">
    <source>
        <dbReference type="EMBL" id="KAB1443152.1"/>
    </source>
</evidence>
<dbReference type="PANTHER" id="PTHR42864">
    <property type="entry name" value="LIGHT-INDEPENDENT PROTOCHLOROPHYLLIDE REDUCTASE IRON-SULFUR ATP-BINDING PROTEIN"/>
    <property type="match status" value="1"/>
</dbReference>
<keyword evidence="5" id="KW-0067">ATP-binding</keyword>
<evidence type="ECO:0000313" key="7">
    <source>
        <dbReference type="Proteomes" id="UP000438699"/>
    </source>
</evidence>
<accession>A0A6N6N4R2</accession>
<evidence type="ECO:0000256" key="1">
    <source>
        <dbReference type="ARBA" id="ARBA00001966"/>
    </source>
</evidence>
<organism evidence="6 7">
    <name type="scientific">Pseudodesulfovibrio senegalensis</name>
    <dbReference type="NCBI Taxonomy" id="1721087"/>
    <lineage>
        <taxon>Bacteria</taxon>
        <taxon>Pseudomonadati</taxon>
        <taxon>Thermodesulfobacteriota</taxon>
        <taxon>Desulfovibrionia</taxon>
        <taxon>Desulfovibrionales</taxon>
        <taxon>Desulfovibrionaceae</taxon>
    </lineage>
</organism>
<dbReference type="Pfam" id="PF00142">
    <property type="entry name" value="Fer4_NifH"/>
    <property type="match status" value="1"/>
</dbReference>
<dbReference type="SUPFAM" id="SSF52540">
    <property type="entry name" value="P-loop containing nucleoside triphosphate hydrolases"/>
    <property type="match status" value="1"/>
</dbReference>
<dbReference type="Proteomes" id="UP000438699">
    <property type="component" value="Unassembled WGS sequence"/>
</dbReference>